<comment type="caution">
    <text evidence="7">The sequence shown here is derived from an EMBL/GenBank/DDBJ whole genome shotgun (WGS) entry which is preliminary data.</text>
</comment>
<dbReference type="Gene3D" id="3.90.1150.10">
    <property type="entry name" value="Aspartate Aminotransferase, domain 1"/>
    <property type="match status" value="1"/>
</dbReference>
<evidence type="ECO:0000256" key="4">
    <source>
        <dbReference type="ARBA" id="ARBA00023125"/>
    </source>
</evidence>
<proteinExistence type="inferred from homology"/>
<keyword evidence="5" id="KW-0804">Transcription</keyword>
<dbReference type="InterPro" id="IPR015421">
    <property type="entry name" value="PyrdxlP-dep_Trfase_major"/>
</dbReference>
<dbReference type="SMART" id="SM00345">
    <property type="entry name" value="HTH_GNTR"/>
    <property type="match status" value="1"/>
</dbReference>
<dbReference type="GO" id="GO:0003677">
    <property type="term" value="F:DNA binding"/>
    <property type="evidence" value="ECO:0007669"/>
    <property type="project" value="UniProtKB-KW"/>
</dbReference>
<comment type="similarity">
    <text evidence="1">In the C-terminal section; belongs to the class-I pyridoxal-phosphate-dependent aminotransferase family.</text>
</comment>
<dbReference type="InterPro" id="IPR015424">
    <property type="entry name" value="PyrdxlP-dep_Trfase"/>
</dbReference>
<dbReference type="AlphaFoldDB" id="A0A4R4AH11"/>
<dbReference type="PANTHER" id="PTHR46577:SF2">
    <property type="entry name" value="TRANSCRIPTIONAL REGULATORY PROTEIN"/>
    <property type="match status" value="1"/>
</dbReference>
<accession>A0A4R4AH11</accession>
<dbReference type="Pfam" id="PF00392">
    <property type="entry name" value="GntR"/>
    <property type="match status" value="1"/>
</dbReference>
<dbReference type="CDD" id="cd07377">
    <property type="entry name" value="WHTH_GntR"/>
    <property type="match status" value="1"/>
</dbReference>
<evidence type="ECO:0000256" key="5">
    <source>
        <dbReference type="ARBA" id="ARBA00023163"/>
    </source>
</evidence>
<feature type="domain" description="HTH gntR-type" evidence="6">
    <location>
        <begin position="4"/>
        <end position="72"/>
    </location>
</feature>
<dbReference type="EMBL" id="SMDC01000002">
    <property type="protein sequence ID" value="TCW38567.1"/>
    <property type="molecule type" value="Genomic_DNA"/>
</dbReference>
<evidence type="ECO:0000256" key="3">
    <source>
        <dbReference type="ARBA" id="ARBA00023015"/>
    </source>
</evidence>
<dbReference type="InterPro" id="IPR036390">
    <property type="entry name" value="WH_DNA-bd_sf"/>
</dbReference>
<dbReference type="InterPro" id="IPR004839">
    <property type="entry name" value="Aminotransferase_I/II_large"/>
</dbReference>
<organism evidence="7 8">
    <name type="scientific">Marichromatium gracile</name>
    <name type="common">Chromatium gracile</name>
    <dbReference type="NCBI Taxonomy" id="1048"/>
    <lineage>
        <taxon>Bacteria</taxon>
        <taxon>Pseudomonadati</taxon>
        <taxon>Pseudomonadota</taxon>
        <taxon>Gammaproteobacteria</taxon>
        <taxon>Chromatiales</taxon>
        <taxon>Chromatiaceae</taxon>
        <taxon>Marichromatium</taxon>
    </lineage>
</organism>
<dbReference type="GO" id="GO:0003700">
    <property type="term" value="F:DNA-binding transcription factor activity"/>
    <property type="evidence" value="ECO:0007669"/>
    <property type="project" value="InterPro"/>
</dbReference>
<gene>
    <name evidence="7" type="ORF">EDC29_102463</name>
</gene>
<evidence type="ECO:0000313" key="7">
    <source>
        <dbReference type="EMBL" id="TCW38567.1"/>
    </source>
</evidence>
<dbReference type="GO" id="GO:0030170">
    <property type="term" value="F:pyridoxal phosphate binding"/>
    <property type="evidence" value="ECO:0007669"/>
    <property type="project" value="InterPro"/>
</dbReference>
<sequence length="473" mass="50790">MSTSYRYAEIAAALEARMRDGLYRPGERLPGVRRLAREFGVSIGTVLEALHRLEAQGRVRARARSGYYVQAPTRSAQPAISTPPPAPAPVRGQDMVLRLLQAANDPAFVQLGAAVPDPRLLPRKALARAVASAYRRYPDAAIDCAFPPGLEALRRQVARHLSAHGTPLHPDALLITSGCLEAVTLALRALTRPGDVVAVESPTYYGLLQALDALGLQALEIPTDPAQGISLEALGFALEQWSVAACIVTTNFSNPLGAVLSSARKRALSELLAAHGVALIEDDIYGDLAFSGVRPDTAKCYDREGRVIYCGSFSKTLSPGMRVGWVAPGVEFERIEFLKYATNLAAPSVLQLALAELLASGAYLRHLREVSAGFALAVGRMRHAVERHFPPGTRVTRPSGGFLLWLQLPAGIDSMALHARAHREGISIAPGPMFSASGKYRDCLRLNAAVPWTPAVERALRRLGALARELAGD</sequence>
<dbReference type="InterPro" id="IPR036388">
    <property type="entry name" value="WH-like_DNA-bd_sf"/>
</dbReference>
<evidence type="ECO:0000259" key="6">
    <source>
        <dbReference type="PROSITE" id="PS50949"/>
    </source>
</evidence>
<dbReference type="Pfam" id="PF00155">
    <property type="entry name" value="Aminotran_1_2"/>
    <property type="match status" value="1"/>
</dbReference>
<evidence type="ECO:0000256" key="2">
    <source>
        <dbReference type="ARBA" id="ARBA00022898"/>
    </source>
</evidence>
<keyword evidence="3" id="KW-0805">Transcription regulation</keyword>
<dbReference type="InterPro" id="IPR000524">
    <property type="entry name" value="Tscrpt_reg_HTH_GntR"/>
</dbReference>
<evidence type="ECO:0000313" key="8">
    <source>
        <dbReference type="Proteomes" id="UP000295247"/>
    </source>
</evidence>
<dbReference type="PANTHER" id="PTHR46577">
    <property type="entry name" value="HTH-TYPE TRANSCRIPTIONAL REGULATORY PROTEIN GABR"/>
    <property type="match status" value="1"/>
</dbReference>
<dbReference type="PROSITE" id="PS50949">
    <property type="entry name" value="HTH_GNTR"/>
    <property type="match status" value="1"/>
</dbReference>
<keyword evidence="2" id="KW-0663">Pyridoxal phosphate</keyword>
<reference evidence="7 8" key="1">
    <citation type="submission" date="2019-03" db="EMBL/GenBank/DDBJ databases">
        <title>Genomic Encyclopedia of Type Strains, Phase IV (KMG-IV): sequencing the most valuable type-strain genomes for metagenomic binning, comparative biology and taxonomic classification.</title>
        <authorList>
            <person name="Goeker M."/>
        </authorList>
    </citation>
    <scope>NUCLEOTIDE SEQUENCE [LARGE SCALE GENOMIC DNA]</scope>
    <source>
        <strain evidence="7 8">DSM 203</strain>
    </source>
</reference>
<name>A0A4R4AH11_MARGR</name>
<dbReference type="Gene3D" id="3.40.640.10">
    <property type="entry name" value="Type I PLP-dependent aspartate aminotransferase-like (Major domain)"/>
    <property type="match status" value="1"/>
</dbReference>
<dbReference type="Proteomes" id="UP000295247">
    <property type="component" value="Unassembled WGS sequence"/>
</dbReference>
<dbReference type="SUPFAM" id="SSF53383">
    <property type="entry name" value="PLP-dependent transferases"/>
    <property type="match status" value="1"/>
</dbReference>
<evidence type="ECO:0000256" key="1">
    <source>
        <dbReference type="ARBA" id="ARBA00005384"/>
    </source>
</evidence>
<protein>
    <submittedName>
        <fullName evidence="7">GntR family transcriptional regulator</fullName>
    </submittedName>
</protein>
<dbReference type="SUPFAM" id="SSF46785">
    <property type="entry name" value="Winged helix' DNA-binding domain"/>
    <property type="match status" value="1"/>
</dbReference>
<dbReference type="InterPro" id="IPR051446">
    <property type="entry name" value="HTH_trans_reg/aminotransferase"/>
</dbReference>
<dbReference type="RefSeq" id="WP_132228903.1">
    <property type="nucleotide sequence ID" value="NZ_NRRH01000007.1"/>
</dbReference>
<dbReference type="CDD" id="cd00609">
    <property type="entry name" value="AAT_like"/>
    <property type="match status" value="1"/>
</dbReference>
<dbReference type="InterPro" id="IPR015422">
    <property type="entry name" value="PyrdxlP-dep_Trfase_small"/>
</dbReference>
<keyword evidence="4" id="KW-0238">DNA-binding</keyword>
<dbReference type="Gene3D" id="1.10.10.10">
    <property type="entry name" value="Winged helix-like DNA-binding domain superfamily/Winged helix DNA-binding domain"/>
    <property type="match status" value="1"/>
</dbReference>